<proteinExistence type="predicted"/>
<evidence type="ECO:0000313" key="2">
    <source>
        <dbReference type="Proteomes" id="UP000647587"/>
    </source>
</evidence>
<sequence length="151" mass="16335">MPERTELVLFLFREVLQEQAADSLKVGAVHGLEGGVPLWREVDLEAAAVHSVTNAFDELALFEPVYQSAQSTEGQHGRLGEFDQPQLTFGGAGEFEQHFIFSEGDLVGVLHVLVEAADQGGIGAQEQTPGVSFGAAEEVRLSPFRSRLWAG</sequence>
<keyword evidence="2" id="KW-1185">Reference proteome</keyword>
<protein>
    <submittedName>
        <fullName evidence="1">Uncharacterized protein</fullName>
    </submittedName>
</protein>
<accession>A0ABQ2F0W4</accession>
<comment type="caution">
    <text evidence="1">The sequence shown here is derived from an EMBL/GenBank/DDBJ whole genome shotgun (WGS) entry which is preliminary data.</text>
</comment>
<name>A0ABQ2F0W4_9DEIO</name>
<evidence type="ECO:0000313" key="1">
    <source>
        <dbReference type="EMBL" id="GGK39362.1"/>
    </source>
</evidence>
<dbReference type="Proteomes" id="UP000647587">
    <property type="component" value="Unassembled WGS sequence"/>
</dbReference>
<dbReference type="EMBL" id="BMPP01000020">
    <property type="protein sequence ID" value="GGK39362.1"/>
    <property type="molecule type" value="Genomic_DNA"/>
</dbReference>
<gene>
    <name evidence="1" type="ORF">GCM10008955_36450</name>
</gene>
<organism evidence="1 2">
    <name type="scientific">Deinococcus malanensis</name>
    <dbReference type="NCBI Taxonomy" id="1706855"/>
    <lineage>
        <taxon>Bacteria</taxon>
        <taxon>Thermotogati</taxon>
        <taxon>Deinococcota</taxon>
        <taxon>Deinococci</taxon>
        <taxon>Deinococcales</taxon>
        <taxon>Deinococcaceae</taxon>
        <taxon>Deinococcus</taxon>
    </lineage>
</organism>
<reference evidence="2" key="1">
    <citation type="journal article" date="2019" name="Int. J. Syst. Evol. Microbiol.">
        <title>The Global Catalogue of Microorganisms (GCM) 10K type strain sequencing project: providing services to taxonomists for standard genome sequencing and annotation.</title>
        <authorList>
            <consortium name="The Broad Institute Genomics Platform"/>
            <consortium name="The Broad Institute Genome Sequencing Center for Infectious Disease"/>
            <person name="Wu L."/>
            <person name="Ma J."/>
        </authorList>
    </citation>
    <scope>NUCLEOTIDE SEQUENCE [LARGE SCALE GENOMIC DNA]</scope>
    <source>
        <strain evidence="2">JCM 30331</strain>
    </source>
</reference>